<dbReference type="InterPro" id="IPR036426">
    <property type="entry name" value="Bulb-type_lectin_dom_sf"/>
</dbReference>
<protein>
    <submittedName>
        <fullName evidence="3">G-type lectin s-receptor-like serine/threonine-protein kinase</fullName>
    </submittedName>
</protein>
<sequence length="91" mass="10442">MKRKSGFDYDTFVGGTRTGEQDQFLPAIWFAKIPDETIVWFAKRENQKLTRQLVLKAPSRLELWRSNNSENREVSNGAMLDTGNFAITSTN</sequence>
<dbReference type="EMBL" id="PKMF04000018">
    <property type="protein sequence ID" value="KAK7858588.1"/>
    <property type="molecule type" value="Genomic_DNA"/>
</dbReference>
<reference evidence="3" key="2">
    <citation type="journal article" date="2018" name="Sci. Data">
        <title>The draft genome sequence of cork oak.</title>
        <authorList>
            <person name="Ramos A.M."/>
            <person name="Usie A."/>
            <person name="Barbosa P."/>
            <person name="Barros P.M."/>
            <person name="Capote T."/>
            <person name="Chaves I."/>
            <person name="Simoes F."/>
            <person name="Abreu I."/>
            <person name="Carrasquinho I."/>
            <person name="Faro C."/>
            <person name="Guimaraes J.B."/>
            <person name="Mendonca D."/>
            <person name="Nobrega F."/>
            <person name="Rodrigues L."/>
            <person name="Saibo N.J.M."/>
            <person name="Varela M.C."/>
            <person name="Egas C."/>
            <person name="Matos J."/>
            <person name="Miguel C.M."/>
            <person name="Oliveira M.M."/>
            <person name="Ricardo C.P."/>
            <person name="Goncalves S."/>
        </authorList>
    </citation>
    <scope>NUCLEOTIDE SEQUENCE [LARGE SCALE GENOMIC DNA]</scope>
    <source>
        <strain evidence="3">HL8</strain>
    </source>
</reference>
<proteinExistence type="predicted"/>
<evidence type="ECO:0000313" key="3">
    <source>
        <dbReference type="EMBL" id="KAK7858588.1"/>
    </source>
</evidence>
<dbReference type="AlphaFoldDB" id="A0AAW0M3X2"/>
<evidence type="ECO:0000256" key="2">
    <source>
        <dbReference type="ARBA" id="ARBA00023157"/>
    </source>
</evidence>
<keyword evidence="2" id="KW-1015">Disulfide bond</keyword>
<reference evidence="3" key="3">
    <citation type="submission" date="2023-07" db="EMBL/GenBank/DDBJ databases">
        <title>An improved reference 1 genome and first organelle genomes of Quercus suber.</title>
        <authorList>
            <consortium name="Genosuber Consortium"/>
            <person name="Usie A."/>
            <person name="Serra O."/>
            <person name="Barros P."/>
        </authorList>
    </citation>
    <scope>NUCLEOTIDE SEQUENCE</scope>
    <source>
        <strain evidence="3">HL8</strain>
        <tissue evidence="3">Leaves</tissue>
    </source>
</reference>
<keyword evidence="1" id="KW-0732">Signal</keyword>
<dbReference type="SUPFAM" id="SSF51110">
    <property type="entry name" value="alpha-D-mannose-specific plant lectins"/>
    <property type="match status" value="1"/>
</dbReference>
<reference evidence="3" key="1">
    <citation type="submission" date="2017-12" db="EMBL/GenBank/DDBJ databases">
        <authorList>
            <person name="Barbosa P."/>
            <person name="Usie A."/>
            <person name="Ramos A.M."/>
        </authorList>
    </citation>
    <scope>NUCLEOTIDE SEQUENCE</scope>
    <source>
        <strain evidence="3">HL8</strain>
        <tissue evidence="3">Leaves</tissue>
    </source>
</reference>
<gene>
    <name evidence="3" type="ORF">CFP56_011559</name>
</gene>
<comment type="caution">
    <text evidence="3">The sequence shown here is derived from an EMBL/GenBank/DDBJ whole genome shotgun (WGS) entry which is preliminary data.</text>
</comment>
<organism evidence="3">
    <name type="scientific">Quercus suber</name>
    <name type="common">Cork oak</name>
    <dbReference type="NCBI Taxonomy" id="58331"/>
    <lineage>
        <taxon>Eukaryota</taxon>
        <taxon>Viridiplantae</taxon>
        <taxon>Streptophyta</taxon>
        <taxon>Embryophyta</taxon>
        <taxon>Tracheophyta</taxon>
        <taxon>Spermatophyta</taxon>
        <taxon>Magnoliopsida</taxon>
        <taxon>eudicotyledons</taxon>
        <taxon>Gunneridae</taxon>
        <taxon>Pentapetalae</taxon>
        <taxon>rosids</taxon>
        <taxon>fabids</taxon>
        <taxon>Fagales</taxon>
        <taxon>Fagaceae</taxon>
        <taxon>Quercus</taxon>
    </lineage>
</organism>
<name>A0AAW0M3X2_QUESU</name>
<dbReference type="GO" id="GO:0016301">
    <property type="term" value="F:kinase activity"/>
    <property type="evidence" value="ECO:0007669"/>
    <property type="project" value="UniProtKB-KW"/>
</dbReference>
<evidence type="ECO:0000256" key="1">
    <source>
        <dbReference type="ARBA" id="ARBA00022729"/>
    </source>
</evidence>
<accession>A0AAW0M3X2</accession>
<keyword evidence="3" id="KW-0418">Kinase</keyword>
<keyword evidence="3" id="KW-0808">Transferase</keyword>